<reference evidence="1 2" key="1">
    <citation type="submission" date="2016-10" db="EMBL/GenBank/DDBJ databases">
        <authorList>
            <person name="de Groot N.N."/>
        </authorList>
    </citation>
    <scope>NUCLEOTIDE SEQUENCE [LARGE SCALE GENOMIC DNA]</scope>
    <source>
        <strain evidence="1 2">CGMCC 1.11030</strain>
    </source>
</reference>
<dbReference type="RefSeq" id="WP_092860392.1">
    <property type="nucleotide sequence ID" value="NZ_FOQH01000006.1"/>
</dbReference>
<name>A0A1I3HIU9_9RHOB</name>
<protein>
    <submittedName>
        <fullName evidence="1">Uncharacterized protein</fullName>
    </submittedName>
</protein>
<dbReference type="Proteomes" id="UP000199377">
    <property type="component" value="Unassembled WGS sequence"/>
</dbReference>
<dbReference type="EMBL" id="FOQH01000006">
    <property type="protein sequence ID" value="SFI35664.1"/>
    <property type="molecule type" value="Genomic_DNA"/>
</dbReference>
<dbReference type="OrthoDB" id="7564032at2"/>
<proteinExistence type="predicted"/>
<dbReference type="STRING" id="1114924.SAMN05216258_10621"/>
<dbReference type="AlphaFoldDB" id="A0A1I3HIU9"/>
<evidence type="ECO:0000313" key="1">
    <source>
        <dbReference type="EMBL" id="SFI35664.1"/>
    </source>
</evidence>
<evidence type="ECO:0000313" key="2">
    <source>
        <dbReference type="Proteomes" id="UP000199377"/>
    </source>
</evidence>
<keyword evidence="2" id="KW-1185">Reference proteome</keyword>
<gene>
    <name evidence="1" type="ORF">SAMN05216258_10621</name>
</gene>
<organism evidence="1 2">
    <name type="scientific">Albimonas pacifica</name>
    <dbReference type="NCBI Taxonomy" id="1114924"/>
    <lineage>
        <taxon>Bacteria</taxon>
        <taxon>Pseudomonadati</taxon>
        <taxon>Pseudomonadota</taxon>
        <taxon>Alphaproteobacteria</taxon>
        <taxon>Rhodobacterales</taxon>
        <taxon>Paracoccaceae</taxon>
        <taxon>Albimonas</taxon>
    </lineage>
</organism>
<accession>A0A1I3HIU9</accession>
<sequence>MSRVTVRGSLSRSPVARQMRFAAAVALTRTAQDVKAATQTMLQQKLDQPSRWTLNSVAITPATKANLTSRVFFKEWAGKGVAAGKYLIHMETGGVRRAKRFEAALIRAGILIEGQRVIPADGGSLDAPGRNVGGRYTRLLSALRASSDPYQNASLANIRKGKNGLRKRSAYTAWVQRDDAGQAVAIWERGTFTHDRSDGTSSRIYTARPVLLVVGGARYAPTLDFRGLAARTVRDRWPARMREALDRAISTAR</sequence>